<gene>
    <name evidence="1" type="ORF">Pla100_17390</name>
</gene>
<evidence type="ECO:0000313" key="2">
    <source>
        <dbReference type="Proteomes" id="UP000316213"/>
    </source>
</evidence>
<evidence type="ECO:0000313" key="1">
    <source>
        <dbReference type="EMBL" id="TWU02003.1"/>
    </source>
</evidence>
<comment type="caution">
    <text evidence="1">The sequence shown here is derived from an EMBL/GenBank/DDBJ whole genome shotgun (WGS) entry which is preliminary data.</text>
</comment>
<accession>A0A5C6APQ1</accession>
<dbReference type="Proteomes" id="UP000316213">
    <property type="component" value="Unassembled WGS sequence"/>
</dbReference>
<proteinExistence type="predicted"/>
<dbReference type="EMBL" id="SJPM01000002">
    <property type="protein sequence ID" value="TWU02003.1"/>
    <property type="molecule type" value="Genomic_DNA"/>
</dbReference>
<name>A0A5C6APQ1_9BACT</name>
<reference evidence="1 2" key="1">
    <citation type="submission" date="2019-02" db="EMBL/GenBank/DDBJ databases">
        <title>Deep-cultivation of Planctomycetes and their phenomic and genomic characterization uncovers novel biology.</title>
        <authorList>
            <person name="Wiegand S."/>
            <person name="Jogler M."/>
            <person name="Boedeker C."/>
            <person name="Pinto D."/>
            <person name="Vollmers J."/>
            <person name="Rivas-Marin E."/>
            <person name="Kohn T."/>
            <person name="Peeters S.H."/>
            <person name="Heuer A."/>
            <person name="Rast P."/>
            <person name="Oberbeckmann S."/>
            <person name="Bunk B."/>
            <person name="Jeske O."/>
            <person name="Meyerdierks A."/>
            <person name="Storesund J.E."/>
            <person name="Kallscheuer N."/>
            <person name="Luecker S."/>
            <person name="Lage O.M."/>
            <person name="Pohl T."/>
            <person name="Merkel B.J."/>
            <person name="Hornburger P."/>
            <person name="Mueller R.-W."/>
            <person name="Bruemmer F."/>
            <person name="Labrenz M."/>
            <person name="Spormann A.M."/>
            <person name="Op Den Camp H."/>
            <person name="Overmann J."/>
            <person name="Amann R."/>
            <person name="Jetten M.S.M."/>
            <person name="Mascher T."/>
            <person name="Medema M.H."/>
            <person name="Devos D.P."/>
            <person name="Kaster A.-K."/>
            <person name="Ovreas L."/>
            <person name="Rohde M."/>
            <person name="Galperin M.Y."/>
            <person name="Jogler C."/>
        </authorList>
    </citation>
    <scope>NUCLEOTIDE SEQUENCE [LARGE SCALE GENOMIC DNA]</scope>
    <source>
        <strain evidence="1 2">Pla100</strain>
    </source>
</reference>
<organism evidence="1 2">
    <name type="scientific">Neorhodopirellula pilleata</name>
    <dbReference type="NCBI Taxonomy" id="2714738"/>
    <lineage>
        <taxon>Bacteria</taxon>
        <taxon>Pseudomonadati</taxon>
        <taxon>Planctomycetota</taxon>
        <taxon>Planctomycetia</taxon>
        <taxon>Pirellulales</taxon>
        <taxon>Pirellulaceae</taxon>
        <taxon>Neorhodopirellula</taxon>
    </lineage>
</organism>
<dbReference type="AlphaFoldDB" id="A0A5C6APQ1"/>
<protein>
    <submittedName>
        <fullName evidence="1">Uncharacterized protein</fullName>
    </submittedName>
</protein>
<keyword evidence="2" id="KW-1185">Reference proteome</keyword>
<sequence>MQCTECGGEMRVVEVTYQSLDSMGIQIERGLTYFDSG</sequence>